<feature type="compositionally biased region" description="Low complexity" evidence="1">
    <location>
        <begin position="209"/>
        <end position="218"/>
    </location>
</feature>
<proteinExistence type="predicted"/>
<keyword evidence="3" id="KW-1185">Reference proteome</keyword>
<evidence type="ECO:0000313" key="3">
    <source>
        <dbReference type="Proteomes" id="UP000030706"/>
    </source>
</evidence>
<feature type="region of interest" description="Disordered" evidence="1">
    <location>
        <begin position="289"/>
        <end position="315"/>
    </location>
</feature>
<dbReference type="GeneID" id="40748611"/>
<dbReference type="STRING" id="1043002.A0A074XE45"/>
<protein>
    <submittedName>
        <fullName evidence="2">Uncharacterized protein</fullName>
    </submittedName>
</protein>
<dbReference type="Proteomes" id="UP000030706">
    <property type="component" value="Unassembled WGS sequence"/>
</dbReference>
<dbReference type="EMBL" id="KL584999">
    <property type="protein sequence ID" value="KEQ80317.1"/>
    <property type="molecule type" value="Genomic_DNA"/>
</dbReference>
<dbReference type="OrthoDB" id="3873760at2759"/>
<dbReference type="HOGENOM" id="CLU_625531_0_0_1"/>
<feature type="region of interest" description="Disordered" evidence="1">
    <location>
        <begin position="43"/>
        <end position="90"/>
    </location>
</feature>
<accession>A0A074XE45</accession>
<dbReference type="AlphaFoldDB" id="A0A074XE45"/>
<feature type="compositionally biased region" description="Low complexity" evidence="1">
    <location>
        <begin position="46"/>
        <end position="58"/>
    </location>
</feature>
<evidence type="ECO:0000313" key="2">
    <source>
        <dbReference type="EMBL" id="KEQ80317.1"/>
    </source>
</evidence>
<name>A0A074XE45_AURPU</name>
<organism evidence="2 3">
    <name type="scientific">Aureobasidium pullulans EXF-150</name>
    <dbReference type="NCBI Taxonomy" id="1043002"/>
    <lineage>
        <taxon>Eukaryota</taxon>
        <taxon>Fungi</taxon>
        <taxon>Dikarya</taxon>
        <taxon>Ascomycota</taxon>
        <taxon>Pezizomycotina</taxon>
        <taxon>Dothideomycetes</taxon>
        <taxon>Dothideomycetidae</taxon>
        <taxon>Dothideales</taxon>
        <taxon>Saccotheciaceae</taxon>
        <taxon>Aureobasidium</taxon>
    </lineage>
</organism>
<feature type="region of interest" description="Disordered" evidence="1">
    <location>
        <begin position="130"/>
        <end position="159"/>
    </location>
</feature>
<feature type="region of interest" description="Disordered" evidence="1">
    <location>
        <begin position="194"/>
        <end position="223"/>
    </location>
</feature>
<sequence>MQSSSLPSRIRESAAGLAKELFSNSAHGASETTSELATLRSVHKLSSATSSHGTSSSSRLPKALSNRHKNATDYSRSSRYSADPDSSEANDEFSGFLLQECDIGESSTSSSRSGSDLDLTLTIEDGSVRRHASHLKRNDSFEPELSRSRSKQKSPAQSIYKDIGSSQEGYYLKTSSLCHYDQNDHFEQSFTKFSRDQQQGLPLGHSDKSVSAMSSSDADATRRKERALSRLQLIFSQMPAVTQVERHTILDQRNAFESSYNQLCGGEDAQEWAEFEASLFHAYSMQDSDQVHAQTQQQETSAATGRQGNMHGNGLMQNLQQPKEVVRHVQNQAAERSQDQSKDKAPLPEFHCPWIDCHSRFQMCADYIRDTDNPDSLPCVHSGCELEFATEEVWRKHVSIAHHNLLPRLQQVEATNMEAAWGKLQA</sequence>
<reference evidence="2 3" key="1">
    <citation type="journal article" date="2014" name="BMC Genomics">
        <title>Genome sequencing of four Aureobasidium pullulans varieties: biotechnological potential, stress tolerance, and description of new species.</title>
        <authorList>
            <person name="Gostin Ar C."/>
            <person name="Ohm R.A."/>
            <person name="Kogej T."/>
            <person name="Sonjak S."/>
            <person name="Turk M."/>
            <person name="Zajc J."/>
            <person name="Zalar P."/>
            <person name="Grube M."/>
            <person name="Sun H."/>
            <person name="Han J."/>
            <person name="Sharma A."/>
            <person name="Chiniquy J."/>
            <person name="Ngan C.Y."/>
            <person name="Lipzen A."/>
            <person name="Barry K."/>
            <person name="Grigoriev I.V."/>
            <person name="Gunde-Cimerman N."/>
        </authorList>
    </citation>
    <scope>NUCLEOTIDE SEQUENCE [LARGE SCALE GENOMIC DNA]</scope>
    <source>
        <strain evidence="2 3">EXF-150</strain>
    </source>
</reference>
<gene>
    <name evidence="2" type="ORF">M438DRAFT_349067</name>
</gene>
<feature type="compositionally biased region" description="Low complexity" evidence="1">
    <location>
        <begin position="293"/>
        <end position="304"/>
    </location>
</feature>
<dbReference type="RefSeq" id="XP_029756504.1">
    <property type="nucleotide sequence ID" value="XM_029906305.1"/>
</dbReference>
<feature type="compositionally biased region" description="Basic and acidic residues" evidence="1">
    <location>
        <begin position="136"/>
        <end position="147"/>
    </location>
</feature>
<evidence type="ECO:0000256" key="1">
    <source>
        <dbReference type="SAM" id="MobiDB-lite"/>
    </source>
</evidence>